<evidence type="ECO:0000313" key="3">
    <source>
        <dbReference type="WBParaSite" id="TREG1_440.1"/>
    </source>
</evidence>
<keyword evidence="1" id="KW-0812">Transmembrane</keyword>
<feature type="transmembrane region" description="Helical" evidence="1">
    <location>
        <begin position="72"/>
        <end position="95"/>
    </location>
</feature>
<protein>
    <submittedName>
        <fullName evidence="3">Uncharacterized protein</fullName>
    </submittedName>
</protein>
<name>A0AA85JUY4_TRIRE</name>
<dbReference type="Proteomes" id="UP000050795">
    <property type="component" value="Unassembled WGS sequence"/>
</dbReference>
<dbReference type="WBParaSite" id="TREG1_440.1">
    <property type="protein sequence ID" value="TREG1_440.1"/>
    <property type="gene ID" value="TREG1_440"/>
</dbReference>
<reference evidence="3" key="2">
    <citation type="submission" date="2023-11" db="UniProtKB">
        <authorList>
            <consortium name="WormBaseParasite"/>
        </authorList>
    </citation>
    <scope>IDENTIFICATION</scope>
</reference>
<reference evidence="2" key="1">
    <citation type="submission" date="2022-06" db="EMBL/GenBank/DDBJ databases">
        <authorList>
            <person name="Berger JAMES D."/>
            <person name="Berger JAMES D."/>
        </authorList>
    </citation>
    <scope>NUCLEOTIDE SEQUENCE [LARGE SCALE GENOMIC DNA]</scope>
</reference>
<feature type="transmembrane region" description="Helical" evidence="1">
    <location>
        <begin position="42"/>
        <end position="65"/>
    </location>
</feature>
<dbReference type="AlphaFoldDB" id="A0AA85JUY4"/>
<proteinExistence type="predicted"/>
<accession>A0AA85JUY4</accession>
<feature type="transmembrane region" description="Helical" evidence="1">
    <location>
        <begin position="7"/>
        <end position="30"/>
    </location>
</feature>
<keyword evidence="1" id="KW-0472">Membrane</keyword>
<feature type="transmembrane region" description="Helical" evidence="1">
    <location>
        <begin position="101"/>
        <end position="124"/>
    </location>
</feature>
<keyword evidence="1" id="KW-1133">Transmembrane helix</keyword>
<organism evidence="2 3">
    <name type="scientific">Trichobilharzia regenti</name>
    <name type="common">Nasal bird schistosome</name>
    <dbReference type="NCBI Taxonomy" id="157069"/>
    <lineage>
        <taxon>Eukaryota</taxon>
        <taxon>Metazoa</taxon>
        <taxon>Spiralia</taxon>
        <taxon>Lophotrochozoa</taxon>
        <taxon>Platyhelminthes</taxon>
        <taxon>Trematoda</taxon>
        <taxon>Digenea</taxon>
        <taxon>Strigeidida</taxon>
        <taxon>Schistosomatoidea</taxon>
        <taxon>Schistosomatidae</taxon>
        <taxon>Trichobilharzia</taxon>
    </lineage>
</organism>
<sequence length="128" mass="13816">MASAARIIFLVAVITAVVCAIIAVAISPFVRQNGLDTGSQKINLTFIILGTICLIIAAILVIITFVRIDSLLYFIVIIVLLGLAILCFIIALVVINTSPGYLGWLLAALWVTFLCLLITIIIWVTNTD</sequence>
<keyword evidence="2" id="KW-1185">Reference proteome</keyword>
<evidence type="ECO:0000313" key="2">
    <source>
        <dbReference type="Proteomes" id="UP000050795"/>
    </source>
</evidence>
<evidence type="ECO:0000256" key="1">
    <source>
        <dbReference type="SAM" id="Phobius"/>
    </source>
</evidence>